<reference evidence="2 3" key="1">
    <citation type="submission" date="2023-07" db="EMBL/GenBank/DDBJ databases">
        <title>Genomic Encyclopedia of Type Strains, Phase IV (KMG-IV): sequencing the most valuable type-strain genomes for metagenomic binning, comparative biology and taxonomic classification.</title>
        <authorList>
            <person name="Goeker M."/>
        </authorList>
    </citation>
    <scope>NUCLEOTIDE SEQUENCE [LARGE SCALE GENOMIC DNA]</scope>
    <source>
        <strain evidence="2 3">DSM 5896</strain>
    </source>
</reference>
<protein>
    <submittedName>
        <fullName evidence="2">Transcriptional regulator</fullName>
    </submittedName>
</protein>
<organism evidence="2 3">
    <name type="scientific">Labrys monachus</name>
    <dbReference type="NCBI Taxonomy" id="217067"/>
    <lineage>
        <taxon>Bacteria</taxon>
        <taxon>Pseudomonadati</taxon>
        <taxon>Pseudomonadota</taxon>
        <taxon>Alphaproteobacteria</taxon>
        <taxon>Hyphomicrobiales</taxon>
        <taxon>Xanthobacteraceae</taxon>
        <taxon>Labrys</taxon>
    </lineage>
</organism>
<evidence type="ECO:0000313" key="2">
    <source>
        <dbReference type="EMBL" id="MDQ0392895.1"/>
    </source>
</evidence>
<evidence type="ECO:0000313" key="3">
    <source>
        <dbReference type="Proteomes" id="UP001237448"/>
    </source>
</evidence>
<dbReference type="Proteomes" id="UP001237448">
    <property type="component" value="Unassembled WGS sequence"/>
</dbReference>
<evidence type="ECO:0000256" key="1">
    <source>
        <dbReference type="ARBA" id="ARBA00007031"/>
    </source>
</evidence>
<comment type="similarity">
    <text evidence="1">Belongs to the ros/MucR family.</text>
</comment>
<accession>A0ABU0FFS5</accession>
<proteinExistence type="inferred from homology"/>
<name>A0ABU0FFS5_9HYPH</name>
<dbReference type="RefSeq" id="WP_307427520.1">
    <property type="nucleotide sequence ID" value="NZ_JAUSVK010000001.1"/>
</dbReference>
<dbReference type="InterPro" id="IPR041920">
    <property type="entry name" value="ROS/MUCR_sf"/>
</dbReference>
<dbReference type="Pfam" id="PF05443">
    <property type="entry name" value="ROS_MUCR"/>
    <property type="match status" value="1"/>
</dbReference>
<dbReference type="InterPro" id="IPR008807">
    <property type="entry name" value="ROS_MUCR"/>
</dbReference>
<dbReference type="EMBL" id="JAUSVK010000001">
    <property type="protein sequence ID" value="MDQ0392895.1"/>
    <property type="molecule type" value="Genomic_DNA"/>
</dbReference>
<comment type="caution">
    <text evidence="2">The sequence shown here is derived from an EMBL/GenBank/DDBJ whole genome shotgun (WGS) entry which is preliminary data.</text>
</comment>
<gene>
    <name evidence="2" type="ORF">J3R73_002687</name>
</gene>
<sequence>MDDVAVDITAGIVTAYVSHNNVASIELPKLIADVHAALRKLAKGEAPEQPPEARPVPAVPIRKSITPDYLVSLEDGRKYKSLRRHLSVQYNMTPDDYRAKWNLPADYPMVAPNYSKSRSDLARRIGFGQTLRKRPAPKMAAVQQ</sequence>
<dbReference type="Gene3D" id="1.10.10.1550">
    <property type="entry name" value="ROS/MUCR transcriptional regulator protein"/>
    <property type="match status" value="1"/>
</dbReference>
<keyword evidence="3" id="KW-1185">Reference proteome</keyword>